<dbReference type="PANTHER" id="PTHR10824">
    <property type="entry name" value="ACYL-COENZYME A THIOESTERASE-RELATED"/>
    <property type="match status" value="1"/>
</dbReference>
<dbReference type="Gene3D" id="3.40.50.1820">
    <property type="entry name" value="alpha/beta hydrolase"/>
    <property type="match status" value="1"/>
</dbReference>
<proteinExistence type="inferred from homology"/>
<feature type="active site" description="Charge relay system" evidence="3">
    <location>
        <position position="321"/>
    </location>
</feature>
<dbReference type="Pfam" id="PF08840">
    <property type="entry name" value="BAAT_C"/>
    <property type="match status" value="1"/>
</dbReference>
<evidence type="ECO:0000313" key="7">
    <source>
        <dbReference type="Proteomes" id="UP001066276"/>
    </source>
</evidence>
<evidence type="ECO:0000313" key="6">
    <source>
        <dbReference type="EMBL" id="KAJ1103986.1"/>
    </source>
</evidence>
<dbReference type="Pfam" id="PF04775">
    <property type="entry name" value="Bile_Hydr_Trans"/>
    <property type="match status" value="1"/>
</dbReference>
<evidence type="ECO:0000259" key="5">
    <source>
        <dbReference type="Pfam" id="PF08840"/>
    </source>
</evidence>
<dbReference type="FunFam" id="3.40.50.1820:FF:000024">
    <property type="entry name" value="acyl-coenzyme A thioesterase 4"/>
    <property type="match status" value="1"/>
</dbReference>
<dbReference type="GO" id="GO:0006631">
    <property type="term" value="P:fatty acid metabolic process"/>
    <property type="evidence" value="ECO:0007669"/>
    <property type="project" value="UniProtKB-KW"/>
</dbReference>
<dbReference type="InterPro" id="IPR006862">
    <property type="entry name" value="Thio_Ohase/aa_AcTrfase"/>
</dbReference>
<evidence type="ECO:0000256" key="2">
    <source>
        <dbReference type="ARBA" id="ARBA00022832"/>
    </source>
</evidence>
<gene>
    <name evidence="6" type="ORF">NDU88_001402</name>
</gene>
<organism evidence="6 7">
    <name type="scientific">Pleurodeles waltl</name>
    <name type="common">Iberian ribbed newt</name>
    <dbReference type="NCBI Taxonomy" id="8319"/>
    <lineage>
        <taxon>Eukaryota</taxon>
        <taxon>Metazoa</taxon>
        <taxon>Chordata</taxon>
        <taxon>Craniata</taxon>
        <taxon>Vertebrata</taxon>
        <taxon>Euteleostomi</taxon>
        <taxon>Amphibia</taxon>
        <taxon>Batrachia</taxon>
        <taxon>Caudata</taxon>
        <taxon>Salamandroidea</taxon>
        <taxon>Salamandridae</taxon>
        <taxon>Pleurodelinae</taxon>
        <taxon>Pleurodeles</taxon>
    </lineage>
</organism>
<dbReference type="AlphaFoldDB" id="A0AAV7MJM8"/>
<feature type="active site" description="Charge relay system" evidence="3">
    <location>
        <position position="354"/>
    </location>
</feature>
<dbReference type="Gene3D" id="2.60.40.2240">
    <property type="entry name" value="Acyl-CoA thioester hydrolase/BAAT N-terminal domain"/>
    <property type="match status" value="1"/>
</dbReference>
<dbReference type="GO" id="GO:0006637">
    <property type="term" value="P:acyl-CoA metabolic process"/>
    <property type="evidence" value="ECO:0007669"/>
    <property type="project" value="InterPro"/>
</dbReference>
<reference evidence="6" key="1">
    <citation type="journal article" date="2022" name="bioRxiv">
        <title>Sequencing and chromosome-scale assembly of the giantPleurodeles waltlgenome.</title>
        <authorList>
            <person name="Brown T."/>
            <person name="Elewa A."/>
            <person name="Iarovenko S."/>
            <person name="Subramanian E."/>
            <person name="Araus A.J."/>
            <person name="Petzold A."/>
            <person name="Susuki M."/>
            <person name="Suzuki K.-i.T."/>
            <person name="Hayashi T."/>
            <person name="Toyoda A."/>
            <person name="Oliveira C."/>
            <person name="Osipova E."/>
            <person name="Leigh N.D."/>
            <person name="Simon A."/>
            <person name="Yun M.H."/>
        </authorList>
    </citation>
    <scope>NUCLEOTIDE SEQUENCE</scope>
    <source>
        <strain evidence="6">20211129_DDA</strain>
        <tissue evidence="6">Liver</tissue>
    </source>
</reference>
<dbReference type="GO" id="GO:0047617">
    <property type="term" value="F:fatty acyl-CoA hydrolase activity"/>
    <property type="evidence" value="ECO:0007669"/>
    <property type="project" value="TreeGrafter"/>
</dbReference>
<dbReference type="Proteomes" id="UP001066276">
    <property type="component" value="Chromosome 9"/>
</dbReference>
<feature type="domain" description="BAAT/Acyl-CoA thioester hydrolase C-terminal" evidence="5">
    <location>
        <begin position="199"/>
        <end position="405"/>
    </location>
</feature>
<dbReference type="InterPro" id="IPR029058">
    <property type="entry name" value="AB_hydrolase_fold"/>
</dbReference>
<evidence type="ECO:0008006" key="8">
    <source>
        <dbReference type="Google" id="ProtNLM"/>
    </source>
</evidence>
<evidence type="ECO:0000256" key="3">
    <source>
        <dbReference type="PIRSR" id="PIRSR016521-1"/>
    </source>
</evidence>
<protein>
    <recommendedName>
        <fullName evidence="8">Acyl-coenzyme A thioesterase 1-like</fullName>
    </recommendedName>
</protein>
<keyword evidence="2" id="KW-0443">Lipid metabolism</keyword>
<comment type="caution">
    <text evidence="6">The sequence shown here is derived from an EMBL/GenBank/DDBJ whole genome shotgun (WGS) entry which is preliminary data.</text>
</comment>
<dbReference type="PANTHER" id="PTHR10824:SF38">
    <property type="entry name" value="ACOT1 THIOESTERASE"/>
    <property type="match status" value="1"/>
</dbReference>
<comment type="similarity">
    <text evidence="1">Belongs to the C/M/P thioester hydrolase family.</text>
</comment>
<dbReference type="InterPro" id="IPR042490">
    <property type="entry name" value="Thio_Ohase/BAAT_N"/>
</dbReference>
<keyword evidence="7" id="KW-1185">Reference proteome</keyword>
<evidence type="ECO:0000259" key="4">
    <source>
        <dbReference type="Pfam" id="PF04775"/>
    </source>
</evidence>
<dbReference type="InterPro" id="IPR014940">
    <property type="entry name" value="BAAT_C"/>
</dbReference>
<name>A0AAV7MJM8_PLEWA</name>
<sequence>MRVAPSAKCLFDDPVRISVSGLSPLQEVTLRASLTDETGVPFRSSARYRADGSGELDLTSSPALGGSYTGVEPMGLVWSLLPETPHRRLVKRDVQTPFFVNFEVYEGHDPPGHLLAQVTNERGFLGEGVQRIPVREGKVRATLFVPPGPGPFPAVVDLYGTAGGLPEYRASLLANRGFVTLALAYFGFEDLPKGVDEFHLDYFGSAVEFLQKQQQVKLSGIGVLGISKGADLALSMATFLPGIKAAVSISGCGVNTFAPLHGNGFTIAGLPFSPDRIQFTEDNVVNFLEAFDDPADPAHKDCHIPVEKSSAAFLFLSGTEDQNSKSVLFCQDPIERLKRHGKQVEVHNYDGAGHLLEPPYLPVCHASFHKLMGMPVLWGGQPQKHNRAQEDAWKRIQTFLFHHLLDSKNHTLTSQHLPSSL</sequence>
<keyword evidence="2" id="KW-0276">Fatty acid metabolism</keyword>
<dbReference type="FunFam" id="2.60.40.2240:FF:000001">
    <property type="entry name" value="acyl-coenzyme A thioesterase 4"/>
    <property type="match status" value="1"/>
</dbReference>
<dbReference type="InterPro" id="IPR016662">
    <property type="entry name" value="Acyl-CoA_thioEstase_long-chain"/>
</dbReference>
<dbReference type="SUPFAM" id="SSF53474">
    <property type="entry name" value="alpha/beta-Hydrolases"/>
    <property type="match status" value="1"/>
</dbReference>
<evidence type="ECO:0000256" key="1">
    <source>
        <dbReference type="ARBA" id="ARBA00006538"/>
    </source>
</evidence>
<feature type="domain" description="Acyl-CoA thioester hydrolase/bile acid-CoA amino acid N-acetyltransferase" evidence="4">
    <location>
        <begin position="12"/>
        <end position="136"/>
    </location>
</feature>
<accession>A0AAV7MJM8</accession>
<dbReference type="EMBL" id="JANPWB010000013">
    <property type="protein sequence ID" value="KAJ1103986.1"/>
    <property type="molecule type" value="Genomic_DNA"/>
</dbReference>
<dbReference type="PIRSF" id="PIRSF016521">
    <property type="entry name" value="Acyl-CoA_hydro"/>
    <property type="match status" value="1"/>
</dbReference>
<feature type="active site" description="Charge relay system" evidence="3">
    <location>
        <position position="227"/>
    </location>
</feature>